<protein>
    <submittedName>
        <fullName evidence="2">Uncharacterized protein</fullName>
    </submittedName>
</protein>
<feature type="region of interest" description="Disordered" evidence="1">
    <location>
        <begin position="167"/>
        <end position="191"/>
    </location>
</feature>
<proteinExistence type="predicted"/>
<accession>A0A401GU50</accession>
<name>A0A401GU50_9APHY</name>
<organism evidence="2 3">
    <name type="scientific">Sparassis crispa</name>
    <dbReference type="NCBI Taxonomy" id="139825"/>
    <lineage>
        <taxon>Eukaryota</taxon>
        <taxon>Fungi</taxon>
        <taxon>Dikarya</taxon>
        <taxon>Basidiomycota</taxon>
        <taxon>Agaricomycotina</taxon>
        <taxon>Agaricomycetes</taxon>
        <taxon>Polyporales</taxon>
        <taxon>Sparassidaceae</taxon>
        <taxon>Sparassis</taxon>
    </lineage>
</organism>
<evidence type="ECO:0000313" key="2">
    <source>
        <dbReference type="EMBL" id="GBE85254.1"/>
    </source>
</evidence>
<comment type="caution">
    <text evidence="2">The sequence shown here is derived from an EMBL/GenBank/DDBJ whole genome shotgun (WGS) entry which is preliminary data.</text>
</comment>
<dbReference type="InParanoid" id="A0A401GU50"/>
<sequence length="214" mass="22952">MEVLSDCLQVSVVKKAPHTDEHAINGGRSVRTDPTCGFQQQPANFFPIFNGPLQFPNSRTEPLGNQRLPQVVGVEESDVYPRAWAAMIKRRAVQVLLPGAAIAAFLVLVRERGWVPFFVAPTPTPAPATFECVFMSGETVSYPMGMRPLSSFLSNASPQSSRPSVFELSTSVSNAGPPPAPPASPLVSRSLSNRSSRGSAFTYASAASISDFLI</sequence>
<dbReference type="GeneID" id="38782171"/>
<dbReference type="RefSeq" id="XP_027616167.1">
    <property type="nucleotide sequence ID" value="XM_027760366.1"/>
</dbReference>
<dbReference type="AlphaFoldDB" id="A0A401GU50"/>
<evidence type="ECO:0000313" key="3">
    <source>
        <dbReference type="Proteomes" id="UP000287166"/>
    </source>
</evidence>
<reference evidence="2 3" key="1">
    <citation type="journal article" date="2018" name="Sci. Rep.">
        <title>Genome sequence of the cauliflower mushroom Sparassis crispa (Hanabiratake) and its association with beneficial usage.</title>
        <authorList>
            <person name="Kiyama R."/>
            <person name="Furutani Y."/>
            <person name="Kawaguchi K."/>
            <person name="Nakanishi T."/>
        </authorList>
    </citation>
    <scope>NUCLEOTIDE SEQUENCE [LARGE SCALE GENOMIC DNA]</scope>
</reference>
<evidence type="ECO:0000256" key="1">
    <source>
        <dbReference type="SAM" id="MobiDB-lite"/>
    </source>
</evidence>
<dbReference type="EMBL" id="BFAD01000007">
    <property type="protein sequence ID" value="GBE85254.1"/>
    <property type="molecule type" value="Genomic_DNA"/>
</dbReference>
<dbReference type="Proteomes" id="UP000287166">
    <property type="component" value="Unassembled WGS sequence"/>
</dbReference>
<keyword evidence="3" id="KW-1185">Reference proteome</keyword>
<gene>
    <name evidence="2" type="ORF">SCP_0704410</name>
</gene>